<accession>A0A2T7BH06</accession>
<evidence type="ECO:0000256" key="1">
    <source>
        <dbReference type="SAM" id="SignalP"/>
    </source>
</evidence>
<evidence type="ECO:0000259" key="3">
    <source>
        <dbReference type="Pfam" id="PF21307"/>
    </source>
</evidence>
<evidence type="ECO:0000313" key="6">
    <source>
        <dbReference type="Proteomes" id="UP000244450"/>
    </source>
</evidence>
<organism evidence="5 6">
    <name type="scientific">Chitinophaga parva</name>
    <dbReference type="NCBI Taxonomy" id="2169414"/>
    <lineage>
        <taxon>Bacteria</taxon>
        <taxon>Pseudomonadati</taxon>
        <taxon>Bacteroidota</taxon>
        <taxon>Chitinophagia</taxon>
        <taxon>Chitinophagales</taxon>
        <taxon>Chitinophagaceae</taxon>
        <taxon>Chitinophaga</taxon>
    </lineage>
</organism>
<feature type="chain" id="PRO_5015407194" evidence="1">
    <location>
        <begin position="21"/>
        <end position="804"/>
    </location>
</feature>
<keyword evidence="1" id="KW-0732">Signal</keyword>
<proteinExistence type="predicted"/>
<comment type="caution">
    <text evidence="5">The sequence shown here is derived from an EMBL/GenBank/DDBJ whole genome shotgun (WGS) entry which is preliminary data.</text>
</comment>
<evidence type="ECO:0000259" key="4">
    <source>
        <dbReference type="Pfam" id="PF22124"/>
    </source>
</evidence>
<sequence>MLRKICMLALLTAITVAARAQQLKLWYKSPAKIWEDCTPIGNGRIGATPDGGITREQIVLNDITMWSGSPQDADKADAHLYLKQIQDLLLKGDNVAAQDIMAQHFVCKGPGSGEADGKDLQYGAYQLFGNMNIRYDYGTADTTATHYTRNLLLDSAVAHTDFTLGNVHYQRAYLASFTADVIAIHLTADQAHKISFTLGMDRPERFTTVIAGNELQMTGQLNNGTDGKGVQYMGRVHIQQEGGSLQAVGNTLQLRNANAATVYISLGTSFKRPGYKTFTAQVLNRAMQMDFTALQRAHVRYYQTLYGRAGIDIGGGGKDDLPTDERLRTFENDVNDNSLANLYFQYGRYLLISSTRADILPPNLQGLWANKVATAWNGDYHLDINIQMNHWPLEVGNLPMLNKPFLTLVEGLVQPGARTAKAYYDAPGWVAHPITNVWGYTSPGEGYTWGAFTTGSAWLCQMLWAHYEFTRDTAYLRRLYPLLKGSAAFYLHAMVKEPAHGWLVTAPSNSPENTFLLPNGQQASVCAGPTIDNQILRKLFHATIEAGNILHTDVAFRKQLEAAVVQLPPNQVGKDGRLMEWLQEYKEVEPHHRHLSHLWGLYPGDEIAAGTPLANAARASLEGRGDDGTGWSLAWKINFWARLHDGNRAFKLLHRVLRPVAVEAADHINMRNGGGTFNNLFNAHPPFQIDGNFGGAAGIAEMLLQSQQGYIELLPALPDQWKDGSFSRLCARGGIEVSASWRDKVITKARFKATTDAVLRIKAGDVPPGMRFSQNGKTITPKVSDGCLVIALKKNTTCELLPNT</sequence>
<keyword evidence="6" id="KW-1185">Reference proteome</keyword>
<protein>
    <submittedName>
        <fullName evidence="5">Glycoside hydrolase</fullName>
    </submittedName>
</protein>
<dbReference type="AlphaFoldDB" id="A0A2T7BH06"/>
<dbReference type="Gene3D" id="1.50.10.10">
    <property type="match status" value="1"/>
</dbReference>
<dbReference type="EMBL" id="QCYK01000002">
    <property type="protein sequence ID" value="PUZ25558.1"/>
    <property type="molecule type" value="Genomic_DNA"/>
</dbReference>
<dbReference type="RefSeq" id="WP_108687398.1">
    <property type="nucleotide sequence ID" value="NZ_QCYK01000002.1"/>
</dbReference>
<dbReference type="Pfam" id="PF21307">
    <property type="entry name" value="Glyco_hydro_95_C"/>
    <property type="match status" value="1"/>
</dbReference>
<gene>
    <name evidence="5" type="ORF">DCC81_14855</name>
</gene>
<feature type="domain" description="Alpha fucosidase A-like C-terminal" evidence="3">
    <location>
        <begin position="705"/>
        <end position="792"/>
    </location>
</feature>
<dbReference type="InterPro" id="IPR016518">
    <property type="entry name" value="Alpha-L-fucosidase"/>
</dbReference>
<dbReference type="InterPro" id="IPR049053">
    <property type="entry name" value="AFCA-like_C"/>
</dbReference>
<dbReference type="Pfam" id="PF14498">
    <property type="entry name" value="Glyco_hyd_65N_2"/>
    <property type="match status" value="1"/>
</dbReference>
<dbReference type="InterPro" id="IPR012341">
    <property type="entry name" value="6hp_glycosidase-like_sf"/>
</dbReference>
<dbReference type="GO" id="GO:0004560">
    <property type="term" value="F:alpha-L-fucosidase activity"/>
    <property type="evidence" value="ECO:0007669"/>
    <property type="project" value="InterPro"/>
</dbReference>
<dbReference type="Pfam" id="PF22124">
    <property type="entry name" value="Glyco_hydro_95_cat"/>
    <property type="match status" value="1"/>
</dbReference>
<dbReference type="OrthoDB" id="9768507at2"/>
<dbReference type="InterPro" id="IPR008928">
    <property type="entry name" value="6-hairpin_glycosidase_sf"/>
</dbReference>
<dbReference type="InterPro" id="IPR054363">
    <property type="entry name" value="GH95_cat"/>
</dbReference>
<feature type="domain" description="Glycosyl hydrolase family 95 N-terminal" evidence="2">
    <location>
        <begin position="25"/>
        <end position="271"/>
    </location>
</feature>
<dbReference type="PANTHER" id="PTHR31084">
    <property type="entry name" value="ALPHA-L-FUCOSIDASE 2"/>
    <property type="match status" value="1"/>
</dbReference>
<feature type="signal peptide" evidence="1">
    <location>
        <begin position="1"/>
        <end position="20"/>
    </location>
</feature>
<dbReference type="PIRSF" id="PIRSF007663">
    <property type="entry name" value="UCP007663"/>
    <property type="match status" value="1"/>
</dbReference>
<dbReference type="InterPro" id="IPR027414">
    <property type="entry name" value="GH95_N_dom"/>
</dbReference>
<reference evidence="5 6" key="1">
    <citation type="submission" date="2018-04" db="EMBL/GenBank/DDBJ databases">
        <title>Chitinophaga fuyangensis sp. nov., isolated from soil in a chemical factory.</title>
        <authorList>
            <person name="Chen K."/>
        </authorList>
    </citation>
    <scope>NUCLEOTIDE SEQUENCE [LARGE SCALE GENOMIC DNA]</scope>
    <source>
        <strain evidence="5 6">LY-1</strain>
    </source>
</reference>
<feature type="domain" description="Glycosyl hydrolase family 95 catalytic" evidence="4">
    <location>
        <begin position="291"/>
        <end position="703"/>
    </location>
</feature>
<name>A0A2T7BH06_9BACT</name>
<dbReference type="PANTHER" id="PTHR31084:SF0">
    <property type="entry name" value="ALPHA-L-FUCOSIDASE 2"/>
    <property type="match status" value="1"/>
</dbReference>
<dbReference type="Proteomes" id="UP000244450">
    <property type="component" value="Unassembled WGS sequence"/>
</dbReference>
<keyword evidence="5" id="KW-0378">Hydrolase</keyword>
<evidence type="ECO:0000259" key="2">
    <source>
        <dbReference type="Pfam" id="PF14498"/>
    </source>
</evidence>
<evidence type="ECO:0000313" key="5">
    <source>
        <dbReference type="EMBL" id="PUZ25558.1"/>
    </source>
</evidence>
<dbReference type="SUPFAM" id="SSF48208">
    <property type="entry name" value="Six-hairpin glycosidases"/>
    <property type="match status" value="1"/>
</dbReference>
<dbReference type="GO" id="GO:0005975">
    <property type="term" value="P:carbohydrate metabolic process"/>
    <property type="evidence" value="ECO:0007669"/>
    <property type="project" value="InterPro"/>
</dbReference>